<dbReference type="PROSITE" id="PS50856">
    <property type="entry name" value="AMOP"/>
    <property type="match status" value="1"/>
</dbReference>
<comment type="caution">
    <text evidence="2">The sequence shown here is derived from an EMBL/GenBank/DDBJ whole genome shotgun (WGS) entry which is preliminary data.</text>
</comment>
<reference evidence="2" key="1">
    <citation type="submission" date="2021-02" db="EMBL/GenBank/DDBJ databases">
        <authorList>
            <person name="Nowell W R."/>
        </authorList>
    </citation>
    <scope>NUCLEOTIDE SEQUENCE</scope>
</reference>
<dbReference type="SMART" id="SM00723">
    <property type="entry name" value="AMOP"/>
    <property type="match status" value="1"/>
</dbReference>
<dbReference type="InterPro" id="IPR005533">
    <property type="entry name" value="AMOP_dom"/>
</dbReference>
<protein>
    <recommendedName>
        <fullName evidence="1">AMOP domain-containing protein</fullName>
    </recommendedName>
</protein>
<dbReference type="Pfam" id="PF03782">
    <property type="entry name" value="AMOP"/>
    <property type="match status" value="1"/>
</dbReference>
<feature type="domain" description="AMOP" evidence="1">
    <location>
        <begin position="1"/>
        <end position="148"/>
    </location>
</feature>
<dbReference type="Proteomes" id="UP000663832">
    <property type="component" value="Unassembled WGS sequence"/>
</dbReference>
<evidence type="ECO:0000259" key="1">
    <source>
        <dbReference type="PROSITE" id="PS50856"/>
    </source>
</evidence>
<evidence type="ECO:0000313" key="3">
    <source>
        <dbReference type="Proteomes" id="UP000663832"/>
    </source>
</evidence>
<dbReference type="EMBL" id="CAJNOM010000194">
    <property type="protein sequence ID" value="CAF1208557.1"/>
    <property type="molecule type" value="Genomic_DNA"/>
</dbReference>
<dbReference type="OrthoDB" id="10036491at2759"/>
<organism evidence="2 3">
    <name type="scientific">Adineta steineri</name>
    <dbReference type="NCBI Taxonomy" id="433720"/>
    <lineage>
        <taxon>Eukaryota</taxon>
        <taxon>Metazoa</taxon>
        <taxon>Spiralia</taxon>
        <taxon>Gnathifera</taxon>
        <taxon>Rotifera</taxon>
        <taxon>Eurotatoria</taxon>
        <taxon>Bdelloidea</taxon>
        <taxon>Adinetida</taxon>
        <taxon>Adinetidae</taxon>
        <taxon>Adineta</taxon>
    </lineage>
</organism>
<sequence>MNVLSRSLESETEESDASDRVLKPLCQVPSIFPRQLNEGWVVGEGWVVDEACDPLKQPKTCDYHKGAYGCYRFAYSNTGSGAQACYDKNGNFISDPWKGGGTVDQETLSGDLIQSARHVACDVVSYYSCCQTFFSLQPYTCNLYYEKRPTGQCENKTAI</sequence>
<gene>
    <name evidence="2" type="ORF">QVE165_LOCUS26230</name>
</gene>
<accession>A0A814X0E9</accession>
<evidence type="ECO:0000313" key="2">
    <source>
        <dbReference type="EMBL" id="CAF1208557.1"/>
    </source>
</evidence>
<keyword evidence="3" id="KW-1185">Reference proteome</keyword>
<name>A0A814X0E9_9BILA</name>
<proteinExistence type="predicted"/>
<dbReference type="AlphaFoldDB" id="A0A814X0E9"/>